<dbReference type="InterPro" id="IPR029044">
    <property type="entry name" value="Nucleotide-diphossugar_trans"/>
</dbReference>
<gene>
    <name evidence="2" type="ORF">EH230_02300</name>
</gene>
<dbReference type="PANTHER" id="PTHR43685:SF2">
    <property type="entry name" value="GLYCOSYLTRANSFERASE 2-LIKE DOMAIN-CONTAINING PROTEIN"/>
    <property type="match status" value="1"/>
</dbReference>
<feature type="domain" description="Glycosyltransferase 2-like" evidence="1">
    <location>
        <begin position="243"/>
        <end position="371"/>
    </location>
</feature>
<dbReference type="Pfam" id="PF00535">
    <property type="entry name" value="Glycos_transf_2"/>
    <property type="match status" value="1"/>
</dbReference>
<dbReference type="CDD" id="cd00761">
    <property type="entry name" value="Glyco_tranf_GTA_type"/>
    <property type="match status" value="1"/>
</dbReference>
<accession>A0A437UE57</accession>
<evidence type="ECO:0000313" key="3">
    <source>
        <dbReference type="Proteomes" id="UP000288951"/>
    </source>
</evidence>
<dbReference type="AlphaFoldDB" id="A0A437UE57"/>
<protein>
    <submittedName>
        <fullName evidence="2">Glycosyltransferase family 2 protein</fullName>
    </submittedName>
</protein>
<keyword evidence="3" id="KW-1185">Reference proteome</keyword>
<sequence>MIVLVHDFHKVKKIEGVSEVEYKIIIQEESIAKSICLLASNYPSEVIVWCNESYYSKLNRAFIENAFPHNRYMYSYNPMGNFFSGAIGYVEESPFININKQVCYPTWQMSSVVGAMQSSTILLLSKSCWGISNNLDYVLNTVAKLYQPLGLFCYSEPMLLVDSRFQIAYPKATSKELFSFVAQQYKWVWKHFLLFCFFIFEKRFCFLSWLLSLFQRQLECQKETIVFEEPQKTIDWELETIDVIIPTIGRKKYLYDVLKDLSGQTHLPKNVIIVEQNPNPDSNSELDYLTTEQWPFQIKHVFIHQTGACQARNKALDLLESKWCFFNDDDNRFDENLIKEALKFLIDYHLSVFSTNYLLRDETQLYNSISQTTIFGSGNSFIKSEITKTIGFELKLEFGYGEDTEYGLKLRNNGFDIIYNPIIKIIHLKAPMGGFRTKFVHPWEKEPIQPKPSPTIMYVKKKYSTKEQMLGYRLRLFLKTYKYQFWKVKGFEKQWKQSKYWSAKL</sequence>
<evidence type="ECO:0000259" key="1">
    <source>
        <dbReference type="Pfam" id="PF00535"/>
    </source>
</evidence>
<dbReference type="RefSeq" id="WP_127822924.1">
    <property type="nucleotide sequence ID" value="NZ_RQSM01000002.1"/>
</dbReference>
<evidence type="ECO:0000313" key="2">
    <source>
        <dbReference type="EMBL" id="RVU91829.1"/>
    </source>
</evidence>
<dbReference type="Gene3D" id="3.90.550.10">
    <property type="entry name" value="Spore Coat Polysaccharide Biosynthesis Protein SpsA, Chain A"/>
    <property type="match status" value="1"/>
</dbReference>
<proteinExistence type="predicted"/>
<dbReference type="EMBL" id="RQSM01000002">
    <property type="protein sequence ID" value="RVU91829.1"/>
    <property type="molecule type" value="Genomic_DNA"/>
</dbReference>
<dbReference type="SUPFAM" id="SSF53448">
    <property type="entry name" value="Nucleotide-diphospho-sugar transferases"/>
    <property type="match status" value="1"/>
</dbReference>
<dbReference type="PANTHER" id="PTHR43685">
    <property type="entry name" value="GLYCOSYLTRANSFERASE"/>
    <property type="match status" value="1"/>
</dbReference>
<organism evidence="2 3">
    <name type="scientific">Flavobacterium columnare</name>
    <dbReference type="NCBI Taxonomy" id="996"/>
    <lineage>
        <taxon>Bacteria</taxon>
        <taxon>Pseudomonadati</taxon>
        <taxon>Bacteroidota</taxon>
        <taxon>Flavobacteriia</taxon>
        <taxon>Flavobacteriales</taxon>
        <taxon>Flavobacteriaceae</taxon>
        <taxon>Flavobacterium</taxon>
    </lineage>
</organism>
<reference evidence="2" key="1">
    <citation type="submission" date="2018-12" db="EMBL/GenBank/DDBJ databases">
        <title>Draft genome sequence of Flaovobacterium columnare ARS1 isolated from channel catfish in Alabama.</title>
        <authorList>
            <person name="Cai W."/>
            <person name="Arias C."/>
        </authorList>
    </citation>
    <scope>NUCLEOTIDE SEQUENCE [LARGE SCALE GENOMIC DNA]</scope>
    <source>
        <strain evidence="2">ARS1</strain>
    </source>
</reference>
<dbReference type="OrthoDB" id="1326385at2"/>
<dbReference type="Proteomes" id="UP000288951">
    <property type="component" value="Unassembled WGS sequence"/>
</dbReference>
<dbReference type="GO" id="GO:0016740">
    <property type="term" value="F:transferase activity"/>
    <property type="evidence" value="ECO:0007669"/>
    <property type="project" value="UniProtKB-KW"/>
</dbReference>
<name>A0A437UE57_9FLAO</name>
<dbReference type="InterPro" id="IPR001173">
    <property type="entry name" value="Glyco_trans_2-like"/>
</dbReference>
<comment type="caution">
    <text evidence="2">The sequence shown here is derived from an EMBL/GenBank/DDBJ whole genome shotgun (WGS) entry which is preliminary data.</text>
</comment>
<dbReference type="InterPro" id="IPR050834">
    <property type="entry name" value="Glycosyltransf_2"/>
</dbReference>